<protein>
    <recommendedName>
        <fullName evidence="3">RWD domain-containing protein 3</fullName>
    </recommendedName>
</protein>
<name>A0A7S4DW75_9EUKA</name>
<feature type="domain" description="RWD" evidence="7">
    <location>
        <begin position="90"/>
        <end position="158"/>
    </location>
</feature>
<evidence type="ECO:0000256" key="3">
    <source>
        <dbReference type="ARBA" id="ARBA00015444"/>
    </source>
</evidence>
<dbReference type="PANTHER" id="PTHR15628">
    <property type="entry name" value="RWD DOMAIN-CONTAINING PROTEIN 3"/>
    <property type="match status" value="1"/>
</dbReference>
<proteinExistence type="predicted"/>
<dbReference type="InterPro" id="IPR016135">
    <property type="entry name" value="UBQ-conjugating_enzyme/RWD"/>
</dbReference>
<evidence type="ECO:0000256" key="2">
    <source>
        <dbReference type="ARBA" id="ARBA00004496"/>
    </source>
</evidence>
<evidence type="ECO:0000256" key="6">
    <source>
        <dbReference type="SAM" id="MobiDB-lite"/>
    </source>
</evidence>
<dbReference type="Gene3D" id="3.10.110.10">
    <property type="entry name" value="Ubiquitin Conjugating Enzyme"/>
    <property type="match status" value="1"/>
</dbReference>
<keyword evidence="5" id="KW-0539">Nucleus</keyword>
<organism evidence="8">
    <name type="scientific">Lotharella globosa</name>
    <dbReference type="NCBI Taxonomy" id="91324"/>
    <lineage>
        <taxon>Eukaryota</taxon>
        <taxon>Sar</taxon>
        <taxon>Rhizaria</taxon>
        <taxon>Cercozoa</taxon>
        <taxon>Chlorarachniophyceae</taxon>
        <taxon>Lotharella</taxon>
    </lineage>
</organism>
<dbReference type="Pfam" id="PF05773">
    <property type="entry name" value="RWD"/>
    <property type="match status" value="1"/>
</dbReference>
<evidence type="ECO:0000256" key="4">
    <source>
        <dbReference type="ARBA" id="ARBA00022490"/>
    </source>
</evidence>
<dbReference type="GO" id="GO:0033235">
    <property type="term" value="P:positive regulation of protein sumoylation"/>
    <property type="evidence" value="ECO:0007669"/>
    <property type="project" value="InterPro"/>
</dbReference>
<dbReference type="EMBL" id="HBIV01037381">
    <property type="protein sequence ID" value="CAE0674875.1"/>
    <property type="molecule type" value="Transcribed_RNA"/>
</dbReference>
<dbReference type="GO" id="GO:1902073">
    <property type="term" value="P:positive regulation of hypoxia-inducible factor-1alpha signaling pathway"/>
    <property type="evidence" value="ECO:0007669"/>
    <property type="project" value="InterPro"/>
</dbReference>
<dbReference type="SUPFAM" id="SSF54495">
    <property type="entry name" value="UBC-like"/>
    <property type="match status" value="1"/>
</dbReference>
<feature type="region of interest" description="Disordered" evidence="6">
    <location>
        <begin position="62"/>
        <end position="82"/>
    </location>
</feature>
<dbReference type="GO" id="GO:0005634">
    <property type="term" value="C:nucleus"/>
    <property type="evidence" value="ECO:0007669"/>
    <property type="project" value="UniProtKB-SubCell"/>
</dbReference>
<dbReference type="InterPro" id="IPR038840">
    <property type="entry name" value="RWDD3"/>
</dbReference>
<dbReference type="PANTHER" id="PTHR15628:SF1">
    <property type="entry name" value="RWD DOMAIN-CONTAINING PROTEIN 3"/>
    <property type="match status" value="1"/>
</dbReference>
<dbReference type="GO" id="GO:0005737">
    <property type="term" value="C:cytoplasm"/>
    <property type="evidence" value="ECO:0007669"/>
    <property type="project" value="UniProtKB-SubCell"/>
</dbReference>
<comment type="subcellular location">
    <subcellularLocation>
        <location evidence="2">Cytoplasm</location>
    </subcellularLocation>
    <subcellularLocation>
        <location evidence="1">Nucleus</location>
    </subcellularLocation>
</comment>
<evidence type="ECO:0000259" key="7">
    <source>
        <dbReference type="Pfam" id="PF05773"/>
    </source>
</evidence>
<evidence type="ECO:0000256" key="1">
    <source>
        <dbReference type="ARBA" id="ARBA00004123"/>
    </source>
</evidence>
<dbReference type="InterPro" id="IPR006575">
    <property type="entry name" value="RWD_dom"/>
</dbReference>
<sequence length="342" mass="38440">MIRVGSVSCWRSSLCRRCFQRSSCWGRRLLRHWLILEDRVSIRNLDEMLSYVLRLPVSLRNKDDDKKGQTSSSEVAGDATKPKAGTTTMVITTMCLLSFVLPSRYPMEPPRLELKCKAATRKSLSKANTQLRKLASQLCTGAEGQESAMELIDVVKSQLVLEGNSNKLKANGNGAKEKESQNMKRMKNDVVERKIAEGELSSARLLRIDHMNDSKGYMKLLRKWTDQLGLRGELYFRNGARRVEDVFVLLVGDVAKLKDFCLRLRTQCVDVNSRGMKCKEKQSRVLWEGEAVTVRGTCTPIGLRCTEYKKAEELVSFLLGSSSSGIIPSSAEMHIVEALGVR</sequence>
<keyword evidence="4" id="KW-0963">Cytoplasm</keyword>
<reference evidence="8" key="1">
    <citation type="submission" date="2021-01" db="EMBL/GenBank/DDBJ databases">
        <authorList>
            <person name="Corre E."/>
            <person name="Pelletier E."/>
            <person name="Niang G."/>
            <person name="Scheremetjew M."/>
            <person name="Finn R."/>
            <person name="Kale V."/>
            <person name="Holt S."/>
            <person name="Cochrane G."/>
            <person name="Meng A."/>
            <person name="Brown T."/>
            <person name="Cohen L."/>
        </authorList>
    </citation>
    <scope>NUCLEOTIDE SEQUENCE</scope>
    <source>
        <strain evidence="8">CCCM811</strain>
    </source>
</reference>
<dbReference type="AlphaFoldDB" id="A0A7S4DW75"/>
<gene>
    <name evidence="8" type="ORF">LGLO00237_LOCUS26650</name>
</gene>
<evidence type="ECO:0000313" key="8">
    <source>
        <dbReference type="EMBL" id="CAE0674875.1"/>
    </source>
</evidence>
<accession>A0A7S4DW75</accession>
<evidence type="ECO:0000256" key="5">
    <source>
        <dbReference type="ARBA" id="ARBA00023242"/>
    </source>
</evidence>